<evidence type="ECO:0000313" key="6">
    <source>
        <dbReference type="Proteomes" id="UP001149090"/>
    </source>
</evidence>
<keyword evidence="6" id="KW-1185">Reference proteome</keyword>
<dbReference type="OrthoDB" id="27073at2759"/>
<organism evidence="5 6">
    <name type="scientific">Anaeramoeba ignava</name>
    <name type="common">Anaerobic marine amoeba</name>
    <dbReference type="NCBI Taxonomy" id="1746090"/>
    <lineage>
        <taxon>Eukaryota</taxon>
        <taxon>Metamonada</taxon>
        <taxon>Anaeramoebidae</taxon>
        <taxon>Anaeramoeba</taxon>
    </lineage>
</organism>
<dbReference type="OMA" id="FGMGEDM"/>
<evidence type="ECO:0000256" key="2">
    <source>
        <dbReference type="PROSITE-ProRule" id="PRU00330"/>
    </source>
</evidence>
<dbReference type="GO" id="GO:0006511">
    <property type="term" value="P:ubiquitin-dependent protein catabolic process"/>
    <property type="evidence" value="ECO:0007669"/>
    <property type="project" value="InterPro"/>
</dbReference>
<comment type="similarity">
    <text evidence="1 2 3">Belongs to the cullin family.</text>
</comment>
<dbReference type="InterPro" id="IPR036390">
    <property type="entry name" value="WH_DNA-bd_sf"/>
</dbReference>
<dbReference type="SMART" id="SM00182">
    <property type="entry name" value="CULLIN"/>
    <property type="match status" value="1"/>
</dbReference>
<dbReference type="Proteomes" id="UP001149090">
    <property type="component" value="Unassembled WGS sequence"/>
</dbReference>
<dbReference type="InterPro" id="IPR036317">
    <property type="entry name" value="Cullin_homology_sf"/>
</dbReference>
<dbReference type="PROSITE" id="PS50069">
    <property type="entry name" value="CULLIN_2"/>
    <property type="match status" value="1"/>
</dbReference>
<reference evidence="5" key="1">
    <citation type="submission" date="2022-10" db="EMBL/GenBank/DDBJ databases">
        <title>Novel sulphate-reducing endosymbionts in the free-living metamonad Anaeramoeba.</title>
        <authorList>
            <person name="Jerlstrom-Hultqvist J."/>
            <person name="Cepicka I."/>
            <person name="Gallot-Lavallee L."/>
            <person name="Salas-Leiva D."/>
            <person name="Curtis B.A."/>
            <person name="Zahonova K."/>
            <person name="Pipaliya S."/>
            <person name="Dacks J."/>
            <person name="Roger A.J."/>
        </authorList>
    </citation>
    <scope>NUCLEOTIDE SEQUENCE</scope>
    <source>
        <strain evidence="5">BMAN</strain>
    </source>
</reference>
<dbReference type="SUPFAM" id="SSF46785">
    <property type="entry name" value="Winged helix' DNA-binding domain"/>
    <property type="match status" value="1"/>
</dbReference>
<dbReference type="SUPFAM" id="SSF75632">
    <property type="entry name" value="Cullin homology domain"/>
    <property type="match status" value="1"/>
</dbReference>
<dbReference type="SUPFAM" id="SSF74788">
    <property type="entry name" value="Cullin repeat-like"/>
    <property type="match status" value="1"/>
</dbReference>
<evidence type="ECO:0000256" key="1">
    <source>
        <dbReference type="ARBA" id="ARBA00006019"/>
    </source>
</evidence>
<evidence type="ECO:0000256" key="3">
    <source>
        <dbReference type="RuleBase" id="RU003829"/>
    </source>
</evidence>
<dbReference type="InterPro" id="IPR045093">
    <property type="entry name" value="Cullin"/>
</dbReference>
<evidence type="ECO:0000259" key="4">
    <source>
        <dbReference type="PROSITE" id="PS50069"/>
    </source>
</evidence>
<dbReference type="Pfam" id="PF00888">
    <property type="entry name" value="Cullin"/>
    <property type="match status" value="1"/>
</dbReference>
<dbReference type="Gene3D" id="1.20.1310.10">
    <property type="entry name" value="Cullin Repeats"/>
    <property type="match status" value="3"/>
</dbReference>
<dbReference type="InterPro" id="IPR016158">
    <property type="entry name" value="Cullin_homology"/>
</dbReference>
<proteinExistence type="inferred from homology"/>
<dbReference type="Gene3D" id="1.10.10.10">
    <property type="entry name" value="Winged helix-like DNA-binding domain superfamily/Winged helix DNA-binding domain"/>
    <property type="match status" value="1"/>
</dbReference>
<dbReference type="GO" id="GO:0031625">
    <property type="term" value="F:ubiquitin protein ligase binding"/>
    <property type="evidence" value="ECO:0007669"/>
    <property type="project" value="InterPro"/>
</dbReference>
<evidence type="ECO:0000313" key="5">
    <source>
        <dbReference type="EMBL" id="KAJ5073601.1"/>
    </source>
</evidence>
<comment type="caution">
    <text evidence="5">The sequence shown here is derived from an EMBL/GenBank/DDBJ whole genome shotgun (WGS) entry which is preliminary data.</text>
</comment>
<dbReference type="InterPro" id="IPR001373">
    <property type="entry name" value="Cullin_N"/>
</dbReference>
<dbReference type="Pfam" id="PF10557">
    <property type="entry name" value="Cullin_Nedd8"/>
    <property type="match status" value="1"/>
</dbReference>
<dbReference type="InterPro" id="IPR016159">
    <property type="entry name" value="Cullin_repeat-like_dom_sf"/>
</dbReference>
<dbReference type="SMART" id="SM00884">
    <property type="entry name" value="Cullin_Nedd8"/>
    <property type="match status" value="1"/>
</dbReference>
<gene>
    <name evidence="5" type="ORF">M0811_08438</name>
</gene>
<dbReference type="Gene3D" id="3.30.230.130">
    <property type="entry name" value="Cullin, Chain C, Domain 2"/>
    <property type="match status" value="1"/>
</dbReference>
<dbReference type="Pfam" id="PF26557">
    <property type="entry name" value="Cullin_AB"/>
    <property type="match status" value="1"/>
</dbReference>
<feature type="domain" description="Cullin family profile" evidence="4">
    <location>
        <begin position="309"/>
        <end position="535"/>
    </location>
</feature>
<name>A0A9Q0RAZ0_ANAIG</name>
<dbReference type="InterPro" id="IPR059120">
    <property type="entry name" value="Cullin-like_AB"/>
</dbReference>
<dbReference type="EMBL" id="JAPDFW010000073">
    <property type="protein sequence ID" value="KAJ5073601.1"/>
    <property type="molecule type" value="Genomic_DNA"/>
</dbReference>
<dbReference type="InterPro" id="IPR019559">
    <property type="entry name" value="Cullin_neddylation_domain"/>
</dbReference>
<protein>
    <submittedName>
        <fullName evidence="5">Cullin-4b</fullName>
    </submittedName>
</protein>
<dbReference type="PANTHER" id="PTHR11932">
    <property type="entry name" value="CULLIN"/>
    <property type="match status" value="1"/>
</dbReference>
<dbReference type="InterPro" id="IPR036388">
    <property type="entry name" value="WH-like_DNA-bd_sf"/>
</dbReference>
<dbReference type="AlphaFoldDB" id="A0A9Q0RAZ0"/>
<sequence>MQIFSQIKKRIIQKITLYIQTEMNELMKNKEEPKIFIQKINTFHIDFNQKLINLENAFGKFYQTKTNSKQFISIEKFGDYFLSKLISESSTFSKRIISEFIEFFNQIRNREFLDENLIENIINLFNESSELQKEFQTKFIEKTRNFYSSRIQEKKLQLNMMEFTTFIDDKINEEMERMQKIKSNDEQFIRLFGQNLQEMFFLENKPQLLEQGFQKMLETRNIKLIAILYLLFKRANLAMELYRDLGKYIQKVGENIINSIENKKIIIARIIDLKDYCEQILNQCFESTQECKNVIHQSFQHFLNLKEDLTPELLAMEFHKILQIQRKDFFEIEFEHKIDKLIQIANWINAKDIFEIVYHKLLSKRLLEKKSSSLRMEKYVVKKFSSNFETKIVRQIDLMLNDLESSEENMKTFKQRIKNDDFKFKTNINILTHSNWPNFKPVKLKIPKEFGKIQDSFLDFYSQLHSGRKLFWHHGLSQCIFRINFESFQKEFIAQFPLAVILLLYENADCLTFQEIQDQTEIEEEELTQFLATLCFGNARILIKEPNSHKIQKSDKFIFNNNFQHDLYRIRISSIRIKKNLEENKELKEKVMKERNYVIDAAAVRIMKAEKTLTHEMLISKILNQIKFQIQVSFIEKRIKSLIDREFMIKDEKNPNLYHYN</sequence>
<accession>A0A9Q0RAZ0</accession>
<dbReference type="FunFam" id="1.10.10.10:FF:000050">
    <property type="entry name" value="Cullin 4B"/>
    <property type="match status" value="1"/>
</dbReference>